<gene>
    <name evidence="2" type="ORF">K435DRAFT_803427</name>
</gene>
<evidence type="ECO:0000256" key="1">
    <source>
        <dbReference type="SAM" id="MobiDB-lite"/>
    </source>
</evidence>
<keyword evidence="3" id="KW-1185">Reference proteome</keyword>
<feature type="region of interest" description="Disordered" evidence="1">
    <location>
        <begin position="1"/>
        <end position="22"/>
    </location>
</feature>
<organism evidence="2 3">
    <name type="scientific">Dendrothele bispora (strain CBS 962.96)</name>
    <dbReference type="NCBI Taxonomy" id="1314807"/>
    <lineage>
        <taxon>Eukaryota</taxon>
        <taxon>Fungi</taxon>
        <taxon>Dikarya</taxon>
        <taxon>Basidiomycota</taxon>
        <taxon>Agaricomycotina</taxon>
        <taxon>Agaricomycetes</taxon>
        <taxon>Agaricomycetidae</taxon>
        <taxon>Agaricales</taxon>
        <taxon>Agaricales incertae sedis</taxon>
        <taxon>Dendrothele</taxon>
    </lineage>
</organism>
<dbReference type="EMBL" id="ML179405">
    <property type="protein sequence ID" value="THU88557.1"/>
    <property type="molecule type" value="Genomic_DNA"/>
</dbReference>
<feature type="compositionally biased region" description="Basic and acidic residues" evidence="1">
    <location>
        <begin position="13"/>
        <end position="22"/>
    </location>
</feature>
<protein>
    <recommendedName>
        <fullName evidence="4">Protein kinase domain-containing protein</fullName>
    </recommendedName>
</protein>
<evidence type="ECO:0000313" key="3">
    <source>
        <dbReference type="Proteomes" id="UP000297245"/>
    </source>
</evidence>
<proteinExistence type="predicted"/>
<accession>A0A4S8LHM5</accession>
<dbReference type="SUPFAM" id="SSF56112">
    <property type="entry name" value="Protein kinase-like (PK-like)"/>
    <property type="match status" value="1"/>
</dbReference>
<dbReference type="OrthoDB" id="541276at2759"/>
<reference evidence="2 3" key="1">
    <citation type="journal article" date="2019" name="Nat. Ecol. Evol.">
        <title>Megaphylogeny resolves global patterns of mushroom evolution.</title>
        <authorList>
            <person name="Varga T."/>
            <person name="Krizsan K."/>
            <person name="Foldi C."/>
            <person name="Dima B."/>
            <person name="Sanchez-Garcia M."/>
            <person name="Sanchez-Ramirez S."/>
            <person name="Szollosi G.J."/>
            <person name="Szarkandi J.G."/>
            <person name="Papp V."/>
            <person name="Albert L."/>
            <person name="Andreopoulos W."/>
            <person name="Angelini C."/>
            <person name="Antonin V."/>
            <person name="Barry K.W."/>
            <person name="Bougher N.L."/>
            <person name="Buchanan P."/>
            <person name="Buyck B."/>
            <person name="Bense V."/>
            <person name="Catcheside P."/>
            <person name="Chovatia M."/>
            <person name="Cooper J."/>
            <person name="Damon W."/>
            <person name="Desjardin D."/>
            <person name="Finy P."/>
            <person name="Geml J."/>
            <person name="Haridas S."/>
            <person name="Hughes K."/>
            <person name="Justo A."/>
            <person name="Karasinski D."/>
            <person name="Kautmanova I."/>
            <person name="Kiss B."/>
            <person name="Kocsube S."/>
            <person name="Kotiranta H."/>
            <person name="LaButti K.M."/>
            <person name="Lechner B.E."/>
            <person name="Liimatainen K."/>
            <person name="Lipzen A."/>
            <person name="Lukacs Z."/>
            <person name="Mihaltcheva S."/>
            <person name="Morgado L.N."/>
            <person name="Niskanen T."/>
            <person name="Noordeloos M.E."/>
            <person name="Ohm R.A."/>
            <person name="Ortiz-Santana B."/>
            <person name="Ovrebo C."/>
            <person name="Racz N."/>
            <person name="Riley R."/>
            <person name="Savchenko A."/>
            <person name="Shiryaev A."/>
            <person name="Soop K."/>
            <person name="Spirin V."/>
            <person name="Szebenyi C."/>
            <person name="Tomsovsky M."/>
            <person name="Tulloss R.E."/>
            <person name="Uehling J."/>
            <person name="Grigoriev I.V."/>
            <person name="Vagvolgyi C."/>
            <person name="Papp T."/>
            <person name="Martin F.M."/>
            <person name="Miettinen O."/>
            <person name="Hibbett D.S."/>
            <person name="Nagy L.G."/>
        </authorList>
    </citation>
    <scope>NUCLEOTIDE SEQUENCE [LARGE SCALE GENOMIC DNA]</scope>
    <source>
        <strain evidence="2 3">CBS 962.96</strain>
    </source>
</reference>
<name>A0A4S8LHM5_DENBC</name>
<evidence type="ECO:0000313" key="2">
    <source>
        <dbReference type="EMBL" id="THU88557.1"/>
    </source>
</evidence>
<dbReference type="InterPro" id="IPR011009">
    <property type="entry name" value="Kinase-like_dom_sf"/>
</dbReference>
<dbReference type="Proteomes" id="UP000297245">
    <property type="component" value="Unassembled WGS sequence"/>
</dbReference>
<feature type="compositionally biased region" description="Polar residues" evidence="1">
    <location>
        <begin position="1"/>
        <end position="10"/>
    </location>
</feature>
<sequence length="301" mass="34460">MSRSSRSPQNRGKCKEGEYEKESMVQDPLERLIVSPCSPSIYHRGIPNYSPALQDLWAVGMIVTGMPSGVFPWWNPYVENPARLGELMPRASDDAVQILQYVFKTDPFSRITLEQLREVVEKASLFNSNPENHICIGHFRHPHFFLDSRFVLREGWKHLSEPIPSISGHPAFKQTVYREWISSLDRVDIKVLLGHHSHMSSLHIYPAPEVANKNSSRMELDGWGIYIRQSGFWNPEHGVMDGALQLLCHLMSTIAAAPVIYQLFTKFRSIIVASRCYNQQHKSILSGWLSIYKVVDILDLM</sequence>
<evidence type="ECO:0008006" key="4">
    <source>
        <dbReference type="Google" id="ProtNLM"/>
    </source>
</evidence>
<dbReference type="AlphaFoldDB" id="A0A4S8LHM5"/>